<evidence type="ECO:0000313" key="1">
    <source>
        <dbReference type="EMBL" id="CAG8827616.1"/>
    </source>
</evidence>
<sequence length="61" mass="7185">TLDKNNQFIFADNRQFYCYQQAIKKGAKIINVPVRIVKEIDEKAGFNWKRENSLKIVPNKT</sequence>
<name>A0ABN7WCU7_GIGMA</name>
<dbReference type="EMBL" id="CAJVQB010039697">
    <property type="protein sequence ID" value="CAG8827616.1"/>
    <property type="molecule type" value="Genomic_DNA"/>
</dbReference>
<comment type="caution">
    <text evidence="1">The sequence shown here is derived from an EMBL/GenBank/DDBJ whole genome shotgun (WGS) entry which is preliminary data.</text>
</comment>
<evidence type="ECO:0000313" key="2">
    <source>
        <dbReference type="Proteomes" id="UP000789901"/>
    </source>
</evidence>
<proteinExistence type="predicted"/>
<reference evidence="1 2" key="1">
    <citation type="submission" date="2021-06" db="EMBL/GenBank/DDBJ databases">
        <authorList>
            <person name="Kallberg Y."/>
            <person name="Tangrot J."/>
            <person name="Rosling A."/>
        </authorList>
    </citation>
    <scope>NUCLEOTIDE SEQUENCE [LARGE SCALE GENOMIC DNA]</scope>
    <source>
        <strain evidence="1 2">120-4 pot B 10/14</strain>
    </source>
</reference>
<feature type="non-terminal residue" evidence="1">
    <location>
        <position position="1"/>
    </location>
</feature>
<organism evidence="1 2">
    <name type="scientific">Gigaspora margarita</name>
    <dbReference type="NCBI Taxonomy" id="4874"/>
    <lineage>
        <taxon>Eukaryota</taxon>
        <taxon>Fungi</taxon>
        <taxon>Fungi incertae sedis</taxon>
        <taxon>Mucoromycota</taxon>
        <taxon>Glomeromycotina</taxon>
        <taxon>Glomeromycetes</taxon>
        <taxon>Diversisporales</taxon>
        <taxon>Gigasporaceae</taxon>
        <taxon>Gigaspora</taxon>
    </lineage>
</organism>
<keyword evidence="2" id="KW-1185">Reference proteome</keyword>
<accession>A0ABN7WCU7</accession>
<protein>
    <submittedName>
        <fullName evidence="1">44352_t:CDS:1</fullName>
    </submittedName>
</protein>
<gene>
    <name evidence="1" type="ORF">GMARGA_LOCUS29463</name>
</gene>
<dbReference type="Proteomes" id="UP000789901">
    <property type="component" value="Unassembled WGS sequence"/>
</dbReference>